<dbReference type="GO" id="GO:0005840">
    <property type="term" value="C:ribosome"/>
    <property type="evidence" value="ECO:0007669"/>
    <property type="project" value="UniProtKB-KW"/>
</dbReference>
<evidence type="ECO:0000259" key="5">
    <source>
        <dbReference type="Pfam" id="PF00177"/>
    </source>
</evidence>
<evidence type="ECO:0000256" key="3">
    <source>
        <dbReference type="ARBA" id="ARBA00023274"/>
    </source>
</evidence>
<dbReference type="InterPro" id="IPR000235">
    <property type="entry name" value="Ribosomal_uS7"/>
</dbReference>
<dbReference type="OrthoDB" id="9972728at2759"/>
<dbReference type="AlphaFoldDB" id="A0A9N8VFK9"/>
<dbReference type="InterPro" id="IPR023798">
    <property type="entry name" value="Ribosomal_uS7_dom"/>
</dbReference>
<accession>A0A9N8VFK9</accession>
<dbReference type="Proteomes" id="UP000789572">
    <property type="component" value="Unassembled WGS sequence"/>
</dbReference>
<dbReference type="EMBL" id="CAJVPJ010000008">
    <property type="protein sequence ID" value="CAG8453472.1"/>
    <property type="molecule type" value="Genomic_DNA"/>
</dbReference>
<proteinExistence type="inferred from homology"/>
<comment type="similarity">
    <text evidence="1">Belongs to the universal ribosomal protein uS7 family.</text>
</comment>
<keyword evidence="7" id="KW-1185">Reference proteome</keyword>
<keyword evidence="2" id="KW-0689">Ribosomal protein</keyword>
<dbReference type="InterPro" id="IPR047988">
    <property type="entry name" value="Ribosomal_uS7m_fungi"/>
</dbReference>
<dbReference type="GO" id="GO:0006412">
    <property type="term" value="P:translation"/>
    <property type="evidence" value="ECO:0007669"/>
    <property type="project" value="InterPro"/>
</dbReference>
<gene>
    <name evidence="6" type="ORF">POCULU_LOCUS158</name>
</gene>
<dbReference type="Pfam" id="PF00177">
    <property type="entry name" value="Ribosomal_S7"/>
    <property type="match status" value="1"/>
</dbReference>
<comment type="caution">
    <text evidence="6">The sequence shown here is derived from an EMBL/GenBank/DDBJ whole genome shotgun (WGS) entry which is preliminary data.</text>
</comment>
<feature type="compositionally biased region" description="Polar residues" evidence="4">
    <location>
        <begin position="51"/>
        <end position="61"/>
    </location>
</feature>
<dbReference type="PANTHER" id="PTHR11205">
    <property type="entry name" value="RIBOSOMAL PROTEIN S7"/>
    <property type="match status" value="1"/>
</dbReference>
<sequence>MFLGGSRILVASHQRFVFTALPVYRKFHVSVAALKLSPFDPNADVPIQPQAEPTPSDNPQQDPRLLHEDPYFQHMVNIIMRDGKKARTQRIVSDALVYIRTETNSDPLLVLKEAIIKASPTVKLYNKKKGAKAVQVPTPLNDRQKAFRAIKWIIDASDKRQDHSFSVRLAQEILAIVNGSSSVLAKREQLHRLAVTCRANLPIKW</sequence>
<name>A0A9N8VFK9_9GLOM</name>
<dbReference type="InterPro" id="IPR036823">
    <property type="entry name" value="Ribosomal_uS7_dom_sf"/>
</dbReference>
<evidence type="ECO:0000256" key="4">
    <source>
        <dbReference type="SAM" id="MobiDB-lite"/>
    </source>
</evidence>
<dbReference type="GO" id="GO:1990904">
    <property type="term" value="C:ribonucleoprotein complex"/>
    <property type="evidence" value="ECO:0007669"/>
    <property type="project" value="UniProtKB-KW"/>
</dbReference>
<reference evidence="6" key="1">
    <citation type="submission" date="2021-06" db="EMBL/GenBank/DDBJ databases">
        <authorList>
            <person name="Kallberg Y."/>
            <person name="Tangrot J."/>
            <person name="Rosling A."/>
        </authorList>
    </citation>
    <scope>NUCLEOTIDE SEQUENCE</scope>
    <source>
        <strain evidence="6">IA702</strain>
    </source>
</reference>
<dbReference type="SUPFAM" id="SSF47973">
    <property type="entry name" value="Ribosomal protein S7"/>
    <property type="match status" value="1"/>
</dbReference>
<feature type="domain" description="Small ribosomal subunit protein uS7" evidence="5">
    <location>
        <begin position="61"/>
        <end position="195"/>
    </location>
</feature>
<feature type="region of interest" description="Disordered" evidence="4">
    <location>
        <begin position="43"/>
        <end position="65"/>
    </location>
</feature>
<evidence type="ECO:0000313" key="6">
    <source>
        <dbReference type="EMBL" id="CAG8453472.1"/>
    </source>
</evidence>
<keyword evidence="3" id="KW-0687">Ribonucleoprotein</keyword>
<organism evidence="6 7">
    <name type="scientific">Paraglomus occultum</name>
    <dbReference type="NCBI Taxonomy" id="144539"/>
    <lineage>
        <taxon>Eukaryota</taxon>
        <taxon>Fungi</taxon>
        <taxon>Fungi incertae sedis</taxon>
        <taxon>Mucoromycota</taxon>
        <taxon>Glomeromycotina</taxon>
        <taxon>Glomeromycetes</taxon>
        <taxon>Paraglomerales</taxon>
        <taxon>Paraglomeraceae</taxon>
        <taxon>Paraglomus</taxon>
    </lineage>
</organism>
<evidence type="ECO:0000256" key="1">
    <source>
        <dbReference type="ARBA" id="ARBA00007151"/>
    </source>
</evidence>
<evidence type="ECO:0000313" key="7">
    <source>
        <dbReference type="Proteomes" id="UP000789572"/>
    </source>
</evidence>
<dbReference type="Gene3D" id="1.10.455.10">
    <property type="entry name" value="Ribosomal protein S7 domain"/>
    <property type="match status" value="1"/>
</dbReference>
<evidence type="ECO:0000256" key="2">
    <source>
        <dbReference type="ARBA" id="ARBA00022980"/>
    </source>
</evidence>
<protein>
    <submittedName>
        <fullName evidence="6">998_t:CDS:1</fullName>
    </submittedName>
</protein>
<dbReference type="CDD" id="cd14868">
    <property type="entry name" value="uS7_Mitochondria_Fungi"/>
    <property type="match status" value="1"/>
</dbReference>